<name>W4MGE5_9BACT</name>
<dbReference type="Pfam" id="PF13302">
    <property type="entry name" value="Acetyltransf_3"/>
    <property type="match status" value="1"/>
</dbReference>
<evidence type="ECO:0000313" key="3">
    <source>
        <dbReference type="Proteomes" id="UP000019140"/>
    </source>
</evidence>
<dbReference type="HOGENOM" id="CLU_013985_3_2_7"/>
<dbReference type="PANTHER" id="PTHR43441:SF2">
    <property type="entry name" value="FAMILY ACETYLTRANSFERASE, PUTATIVE (AFU_ORTHOLOGUE AFUA_7G00850)-RELATED"/>
    <property type="match status" value="1"/>
</dbReference>
<dbReference type="AlphaFoldDB" id="W4MGE5"/>
<comment type="caution">
    <text evidence="2">The sequence shown here is derived from an EMBL/GenBank/DDBJ whole genome shotgun (WGS) entry which is preliminary data.</text>
</comment>
<dbReference type="InterPro" id="IPR016181">
    <property type="entry name" value="Acyl_CoA_acyltransferase"/>
</dbReference>
<dbReference type="InterPro" id="IPR051908">
    <property type="entry name" value="Ribosomal_N-acetyltransferase"/>
</dbReference>
<evidence type="ECO:0000313" key="2">
    <source>
        <dbReference type="EMBL" id="ETX09263.1"/>
    </source>
</evidence>
<organism evidence="2 3">
    <name type="scientific">Candidatus Entotheonella gemina</name>
    <dbReference type="NCBI Taxonomy" id="1429439"/>
    <lineage>
        <taxon>Bacteria</taxon>
        <taxon>Pseudomonadati</taxon>
        <taxon>Nitrospinota/Tectimicrobiota group</taxon>
        <taxon>Candidatus Tectimicrobiota</taxon>
        <taxon>Candidatus Entotheonellia</taxon>
        <taxon>Candidatus Entotheonellales</taxon>
        <taxon>Candidatus Entotheonellaceae</taxon>
        <taxon>Candidatus Entotheonella</taxon>
    </lineage>
</organism>
<dbReference type="Proteomes" id="UP000019140">
    <property type="component" value="Unassembled WGS sequence"/>
</dbReference>
<evidence type="ECO:0000259" key="1">
    <source>
        <dbReference type="PROSITE" id="PS51186"/>
    </source>
</evidence>
<dbReference type="InterPro" id="IPR000182">
    <property type="entry name" value="GNAT_dom"/>
</dbReference>
<accession>W4MGE5</accession>
<dbReference type="GO" id="GO:1990189">
    <property type="term" value="F:protein N-terminal-serine acetyltransferase activity"/>
    <property type="evidence" value="ECO:0007669"/>
    <property type="project" value="TreeGrafter"/>
</dbReference>
<protein>
    <recommendedName>
        <fullName evidence="1">N-acetyltransferase domain-containing protein</fullName>
    </recommendedName>
</protein>
<dbReference type="SUPFAM" id="SSF55729">
    <property type="entry name" value="Acyl-CoA N-acyltransferases (Nat)"/>
    <property type="match status" value="1"/>
</dbReference>
<dbReference type="GO" id="GO:0008999">
    <property type="term" value="F:protein-N-terminal-alanine acetyltransferase activity"/>
    <property type="evidence" value="ECO:0007669"/>
    <property type="project" value="TreeGrafter"/>
</dbReference>
<keyword evidence="3" id="KW-1185">Reference proteome</keyword>
<sequence length="183" mass="21344">MIRGQAIQLRTVRETDLDRLYPLLTNIATRGDFVPLRIPSEPVFKRQFQETGFWTEDEGRMLIVTPEDDIVGSIWYFKPIHYFDGFEIGYTTFDPQQRGRGIMTEALSLFADYLFQSRNIHRVQLIIAEGNIASEKVAQKCGFTYEGTSRQAMFRSGHYLEMKWYSLLRDEVDACLPHRLFSS</sequence>
<dbReference type="Gene3D" id="3.40.630.30">
    <property type="match status" value="1"/>
</dbReference>
<proteinExistence type="predicted"/>
<reference evidence="2 3" key="1">
    <citation type="journal article" date="2014" name="Nature">
        <title>An environmental bacterial taxon with a large and distinct metabolic repertoire.</title>
        <authorList>
            <person name="Wilson M.C."/>
            <person name="Mori T."/>
            <person name="Ruckert C."/>
            <person name="Uria A.R."/>
            <person name="Helf M.J."/>
            <person name="Takada K."/>
            <person name="Gernert C."/>
            <person name="Steffens U.A."/>
            <person name="Heycke N."/>
            <person name="Schmitt S."/>
            <person name="Rinke C."/>
            <person name="Helfrich E.J."/>
            <person name="Brachmann A.O."/>
            <person name="Gurgui C."/>
            <person name="Wakimoto T."/>
            <person name="Kracht M."/>
            <person name="Crusemann M."/>
            <person name="Hentschel U."/>
            <person name="Abe I."/>
            <person name="Matsunaga S."/>
            <person name="Kalinowski J."/>
            <person name="Takeyama H."/>
            <person name="Piel J."/>
        </authorList>
    </citation>
    <scope>NUCLEOTIDE SEQUENCE [LARGE SCALE GENOMIC DNA]</scope>
    <source>
        <strain evidence="3">TSY2</strain>
    </source>
</reference>
<dbReference type="EMBL" id="AZHX01000017">
    <property type="protein sequence ID" value="ETX09263.1"/>
    <property type="molecule type" value="Genomic_DNA"/>
</dbReference>
<dbReference type="CDD" id="cd04301">
    <property type="entry name" value="NAT_SF"/>
    <property type="match status" value="1"/>
</dbReference>
<dbReference type="PROSITE" id="PS51186">
    <property type="entry name" value="GNAT"/>
    <property type="match status" value="1"/>
</dbReference>
<dbReference type="GO" id="GO:0005737">
    <property type="term" value="C:cytoplasm"/>
    <property type="evidence" value="ECO:0007669"/>
    <property type="project" value="TreeGrafter"/>
</dbReference>
<feature type="domain" description="N-acetyltransferase" evidence="1">
    <location>
        <begin position="7"/>
        <end position="170"/>
    </location>
</feature>
<dbReference type="PANTHER" id="PTHR43441">
    <property type="entry name" value="RIBOSOMAL-PROTEIN-SERINE ACETYLTRANSFERASE"/>
    <property type="match status" value="1"/>
</dbReference>
<gene>
    <name evidence="2" type="ORF">ETSY2_00525</name>
</gene>